<keyword evidence="6 9" id="KW-0472">Membrane</keyword>
<feature type="transmembrane region" description="Helical" evidence="9">
    <location>
        <begin position="228"/>
        <end position="249"/>
    </location>
</feature>
<evidence type="ECO:0000256" key="2">
    <source>
        <dbReference type="ARBA" id="ARBA00022448"/>
    </source>
</evidence>
<evidence type="ECO:0000256" key="3">
    <source>
        <dbReference type="ARBA" id="ARBA00022475"/>
    </source>
</evidence>
<dbReference type="GO" id="GO:0046677">
    <property type="term" value="P:response to antibiotic"/>
    <property type="evidence" value="ECO:0007669"/>
    <property type="project" value="UniProtKB-KW"/>
</dbReference>
<organism evidence="11 12">
    <name type="scientific">Streptomyces scabichelini</name>
    <dbReference type="NCBI Taxonomy" id="2711217"/>
    <lineage>
        <taxon>Bacteria</taxon>
        <taxon>Bacillati</taxon>
        <taxon>Actinomycetota</taxon>
        <taxon>Actinomycetes</taxon>
        <taxon>Kitasatosporales</taxon>
        <taxon>Streptomycetaceae</taxon>
        <taxon>Streptomyces</taxon>
    </lineage>
</organism>
<evidence type="ECO:0000256" key="9">
    <source>
        <dbReference type="SAM" id="Phobius"/>
    </source>
</evidence>
<feature type="transmembrane region" description="Helical" evidence="9">
    <location>
        <begin position="340"/>
        <end position="360"/>
    </location>
</feature>
<evidence type="ECO:0000259" key="10">
    <source>
        <dbReference type="PROSITE" id="PS50850"/>
    </source>
</evidence>
<feature type="domain" description="Major facilitator superfamily (MFS) profile" evidence="10">
    <location>
        <begin position="17"/>
        <end position="493"/>
    </location>
</feature>
<dbReference type="InterPro" id="IPR011701">
    <property type="entry name" value="MFS"/>
</dbReference>
<keyword evidence="2" id="KW-0813">Transport</keyword>
<feature type="region of interest" description="Disordered" evidence="8">
    <location>
        <begin position="503"/>
        <end position="536"/>
    </location>
</feature>
<dbReference type="Gene3D" id="1.20.1720.10">
    <property type="entry name" value="Multidrug resistance protein D"/>
    <property type="match status" value="1"/>
</dbReference>
<accession>A0A6G4V2J0</accession>
<evidence type="ECO:0000256" key="5">
    <source>
        <dbReference type="ARBA" id="ARBA00022989"/>
    </source>
</evidence>
<proteinExistence type="predicted"/>
<feature type="transmembrane region" description="Helical" evidence="9">
    <location>
        <begin position="407"/>
        <end position="426"/>
    </location>
</feature>
<sequence length="536" mass="54215">MTTYTHATRAGRREWAGLAVLALPTLLLALDLSVLHLAAPSMSAELKPDSTQLLWILDIYGFMIAGFLVTMGALGDRIGRRRLLMAGATAFAAASVAAAYSTSPGMLIATRALLGVAGATLMPSTLALISTMFRDTRQRAVAVGVWMTCFMVGSAVGPVVGGLLLERFWWGSVFLLGVPVMALLLISAPMLLPEHRDPGAGRVDPLSVALSLGAAIGVVYGLKELAAHGLRPSALVVLAGGVLLGLAFVRRQRVLTQPVMDLRLFAERAFTGTLLIMLVAVITVGGTMLFAVQYLQMVRGLSALDAGLWLLPAMGATIAGSMVSPLLARRVPPGRLVGGGLALAVLGHAMVAAAGGTGGFGLTVGGVALAFLGVSPTMVLGTDLVLGSAPAEKAGSASSLSETAGELGSALGIALLGSVGAAVYRARMEGRASDSPAAEDSLPGALAADGLPAGVVAAARDAFTSGMSVAAVVAAAVSAALAVAALRILRHVPALGEVPTLGGPVHEDDVPAHDHGAGTHEDDVPEIGSASSQVRP</sequence>
<dbReference type="GO" id="GO:0022857">
    <property type="term" value="F:transmembrane transporter activity"/>
    <property type="evidence" value="ECO:0007669"/>
    <property type="project" value="InterPro"/>
</dbReference>
<evidence type="ECO:0000256" key="8">
    <source>
        <dbReference type="SAM" id="MobiDB-lite"/>
    </source>
</evidence>
<dbReference type="PROSITE" id="PS50850">
    <property type="entry name" value="MFS"/>
    <property type="match status" value="1"/>
</dbReference>
<evidence type="ECO:0000256" key="1">
    <source>
        <dbReference type="ARBA" id="ARBA00004651"/>
    </source>
</evidence>
<feature type="transmembrane region" description="Helical" evidence="9">
    <location>
        <begin position="270"/>
        <end position="295"/>
    </location>
</feature>
<comment type="subcellular location">
    <subcellularLocation>
        <location evidence="1">Cell membrane</location>
        <topology evidence="1">Multi-pass membrane protein</topology>
    </subcellularLocation>
</comment>
<dbReference type="InterPro" id="IPR036259">
    <property type="entry name" value="MFS_trans_sf"/>
</dbReference>
<keyword evidence="4 9" id="KW-0812">Transmembrane</keyword>
<gene>
    <name evidence="11" type="ORF">G5C60_11155</name>
</gene>
<dbReference type="CDD" id="cd17321">
    <property type="entry name" value="MFS_MMR_MDR_like"/>
    <property type="match status" value="1"/>
</dbReference>
<feature type="transmembrane region" description="Helical" evidence="9">
    <location>
        <begin position="83"/>
        <end position="102"/>
    </location>
</feature>
<name>A0A6G4V2J0_9ACTN</name>
<dbReference type="PANTHER" id="PTHR42718">
    <property type="entry name" value="MAJOR FACILITATOR SUPERFAMILY MULTIDRUG TRANSPORTER MFSC"/>
    <property type="match status" value="1"/>
</dbReference>
<comment type="caution">
    <text evidence="11">The sequence shown here is derived from an EMBL/GenBank/DDBJ whole genome shotgun (WGS) entry which is preliminary data.</text>
</comment>
<dbReference type="GO" id="GO:0005886">
    <property type="term" value="C:plasma membrane"/>
    <property type="evidence" value="ECO:0007669"/>
    <property type="project" value="UniProtKB-SubCell"/>
</dbReference>
<feature type="transmembrane region" description="Helical" evidence="9">
    <location>
        <begin position="203"/>
        <end position="222"/>
    </location>
</feature>
<feature type="transmembrane region" description="Helical" evidence="9">
    <location>
        <begin position="141"/>
        <end position="163"/>
    </location>
</feature>
<dbReference type="RefSeq" id="WP_165257578.1">
    <property type="nucleotide sequence ID" value="NZ_JAAKZY010000026.1"/>
</dbReference>
<evidence type="ECO:0000313" key="12">
    <source>
        <dbReference type="Proteomes" id="UP000472335"/>
    </source>
</evidence>
<dbReference type="Pfam" id="PF07690">
    <property type="entry name" value="MFS_1"/>
    <property type="match status" value="1"/>
</dbReference>
<feature type="transmembrane region" description="Helical" evidence="9">
    <location>
        <begin position="469"/>
        <end position="489"/>
    </location>
</feature>
<dbReference type="PANTHER" id="PTHR42718:SF47">
    <property type="entry name" value="METHYL VIOLOGEN RESISTANCE PROTEIN SMVA"/>
    <property type="match status" value="1"/>
</dbReference>
<keyword evidence="5 9" id="KW-1133">Transmembrane helix</keyword>
<keyword evidence="7" id="KW-0046">Antibiotic resistance</keyword>
<dbReference type="EMBL" id="JAAKZY010000026">
    <property type="protein sequence ID" value="NGO08181.1"/>
    <property type="molecule type" value="Genomic_DNA"/>
</dbReference>
<keyword evidence="12" id="KW-1185">Reference proteome</keyword>
<feature type="transmembrane region" description="Helical" evidence="9">
    <location>
        <begin position="53"/>
        <end position="74"/>
    </location>
</feature>
<evidence type="ECO:0000256" key="6">
    <source>
        <dbReference type="ARBA" id="ARBA00023136"/>
    </source>
</evidence>
<dbReference type="Proteomes" id="UP000472335">
    <property type="component" value="Unassembled WGS sequence"/>
</dbReference>
<dbReference type="AlphaFoldDB" id="A0A6G4V2J0"/>
<dbReference type="InterPro" id="IPR020846">
    <property type="entry name" value="MFS_dom"/>
</dbReference>
<keyword evidence="3" id="KW-1003">Cell membrane</keyword>
<feature type="transmembrane region" description="Helical" evidence="9">
    <location>
        <begin position="108"/>
        <end position="129"/>
    </location>
</feature>
<feature type="transmembrane region" description="Helical" evidence="9">
    <location>
        <begin position="307"/>
        <end position="328"/>
    </location>
</feature>
<dbReference type="Gene3D" id="1.20.1250.20">
    <property type="entry name" value="MFS general substrate transporter like domains"/>
    <property type="match status" value="1"/>
</dbReference>
<evidence type="ECO:0000256" key="4">
    <source>
        <dbReference type="ARBA" id="ARBA00022692"/>
    </source>
</evidence>
<evidence type="ECO:0000256" key="7">
    <source>
        <dbReference type="ARBA" id="ARBA00023251"/>
    </source>
</evidence>
<feature type="transmembrane region" description="Helical" evidence="9">
    <location>
        <begin position="169"/>
        <end position="191"/>
    </location>
</feature>
<evidence type="ECO:0000313" key="11">
    <source>
        <dbReference type="EMBL" id="NGO08181.1"/>
    </source>
</evidence>
<feature type="compositionally biased region" description="Basic and acidic residues" evidence="8">
    <location>
        <begin position="505"/>
        <end position="522"/>
    </location>
</feature>
<reference evidence="11 12" key="1">
    <citation type="submission" date="2020-02" db="EMBL/GenBank/DDBJ databases">
        <title>Whole-genome analyses of novel actinobacteria.</title>
        <authorList>
            <person name="Sahin N."/>
            <person name="Gencbay T."/>
        </authorList>
    </citation>
    <scope>NUCLEOTIDE SEQUENCE [LARGE SCALE GENOMIC DNA]</scope>
    <source>
        <strain evidence="11 12">HC44</strain>
    </source>
</reference>
<protein>
    <submittedName>
        <fullName evidence="11">MFS transporter</fullName>
    </submittedName>
</protein>
<dbReference type="SUPFAM" id="SSF103473">
    <property type="entry name" value="MFS general substrate transporter"/>
    <property type="match status" value="1"/>
</dbReference>